<evidence type="ECO:0008006" key="3">
    <source>
        <dbReference type="Google" id="ProtNLM"/>
    </source>
</evidence>
<keyword evidence="2" id="KW-1185">Reference proteome</keyword>
<gene>
    <name evidence="1" type="ORF">SAMN05421879_11114</name>
</gene>
<dbReference type="Proteomes" id="UP000219688">
    <property type="component" value="Unassembled WGS sequence"/>
</dbReference>
<dbReference type="AlphaFoldDB" id="A0A285VV96"/>
<proteinExistence type="predicted"/>
<protein>
    <recommendedName>
        <fullName evidence="3">Pentapeptide repeat-containing protein</fullName>
    </recommendedName>
</protein>
<dbReference type="RefSeq" id="WP_097188891.1">
    <property type="nucleotide sequence ID" value="NZ_OBQK01000011.1"/>
</dbReference>
<dbReference type="EMBL" id="OBQK01000011">
    <property type="protein sequence ID" value="SOC57166.1"/>
    <property type="molecule type" value="Genomic_DNA"/>
</dbReference>
<name>A0A285VV96_9MICO</name>
<accession>A0A285VV96</accession>
<evidence type="ECO:0000313" key="1">
    <source>
        <dbReference type="EMBL" id="SOC57166.1"/>
    </source>
</evidence>
<organism evidence="1 2">
    <name type="scientific">Ornithinimicrobium cerasi</name>
    <dbReference type="NCBI Taxonomy" id="2248773"/>
    <lineage>
        <taxon>Bacteria</taxon>
        <taxon>Bacillati</taxon>
        <taxon>Actinomycetota</taxon>
        <taxon>Actinomycetes</taxon>
        <taxon>Micrococcales</taxon>
        <taxon>Ornithinimicrobiaceae</taxon>
        <taxon>Ornithinimicrobium</taxon>
    </lineage>
</organism>
<evidence type="ECO:0000313" key="2">
    <source>
        <dbReference type="Proteomes" id="UP000219688"/>
    </source>
</evidence>
<reference evidence="2" key="1">
    <citation type="submission" date="2017-08" db="EMBL/GenBank/DDBJ databases">
        <authorList>
            <person name="Varghese N."/>
            <person name="Submissions S."/>
        </authorList>
    </citation>
    <scope>NUCLEOTIDE SEQUENCE [LARGE SCALE GENOMIC DNA]</scope>
    <source>
        <strain evidence="2">USBA17B2</strain>
    </source>
</reference>
<sequence>MITGTVSSPDSLPTPTIAGASLQALYFFRAAVRDTEIALNDTHLSVEWSEFDGCHFRQRARPVLNEEGFAAQGSFGNSPAVYRECTFERVRFKQLGGFSMGQARFETCNFVNCRWEGNFAYQADLIDNTFVGRMNGCVWFGQSPTGRRNVIHGNDFSAATLGDNVAWRGDFPLEDQRWPACFTPLVDD</sequence>